<evidence type="ECO:0000313" key="4">
    <source>
        <dbReference type="Proteomes" id="UP000236745"/>
    </source>
</evidence>
<accession>A0A1H5VWI7</accession>
<evidence type="ECO:0000259" key="2">
    <source>
        <dbReference type="Pfam" id="PF01557"/>
    </source>
</evidence>
<dbReference type="SUPFAM" id="SSF56529">
    <property type="entry name" value="FAH"/>
    <property type="match status" value="1"/>
</dbReference>
<name>A0A1H5VWI7_9GAMM</name>
<keyword evidence="4" id="KW-1185">Reference proteome</keyword>
<dbReference type="GO" id="GO:0008684">
    <property type="term" value="F:2-oxopent-4-enoate hydratase activity"/>
    <property type="evidence" value="ECO:0007669"/>
    <property type="project" value="TreeGrafter"/>
</dbReference>
<protein>
    <submittedName>
        <fullName evidence="3">2-oxo-hept-3-ene-1,7-dioate hydratase/2-keto-4-pentenoate hydratase</fullName>
    </submittedName>
</protein>
<dbReference type="PANTHER" id="PTHR30143:SF0">
    <property type="entry name" value="2-KETO-4-PENTENOATE HYDRATASE"/>
    <property type="match status" value="1"/>
</dbReference>
<dbReference type="InterPro" id="IPR050772">
    <property type="entry name" value="Hydratase-Decarb/MhpD_sf"/>
</dbReference>
<dbReference type="InterPro" id="IPR011234">
    <property type="entry name" value="Fumarylacetoacetase-like_C"/>
</dbReference>
<feature type="domain" description="Fumarylacetoacetase-like C-terminal" evidence="2">
    <location>
        <begin position="91"/>
        <end position="258"/>
    </location>
</feature>
<dbReference type="GO" id="GO:0005737">
    <property type="term" value="C:cytoplasm"/>
    <property type="evidence" value="ECO:0007669"/>
    <property type="project" value="TreeGrafter"/>
</dbReference>
<gene>
    <name evidence="3" type="ORF">SAMN05444390_101855</name>
</gene>
<dbReference type="EMBL" id="FNVQ01000001">
    <property type="protein sequence ID" value="SEF91221.1"/>
    <property type="molecule type" value="Genomic_DNA"/>
</dbReference>
<dbReference type="Pfam" id="PF01557">
    <property type="entry name" value="FAA_hydrolase"/>
    <property type="match status" value="1"/>
</dbReference>
<reference evidence="3 4" key="1">
    <citation type="submission" date="2016-10" db="EMBL/GenBank/DDBJ databases">
        <authorList>
            <person name="de Groot N.N."/>
        </authorList>
    </citation>
    <scope>NUCLEOTIDE SEQUENCE [LARGE SCALE GENOMIC DNA]</scope>
    <source>
        <strain evidence="3 4">DSM 22012</strain>
    </source>
</reference>
<dbReference type="InterPro" id="IPR036663">
    <property type="entry name" value="Fumarylacetoacetase_C_sf"/>
</dbReference>
<organism evidence="3 4">
    <name type="scientific">Marinobacterium lutimaris</name>
    <dbReference type="NCBI Taxonomy" id="568106"/>
    <lineage>
        <taxon>Bacteria</taxon>
        <taxon>Pseudomonadati</taxon>
        <taxon>Pseudomonadota</taxon>
        <taxon>Gammaproteobacteria</taxon>
        <taxon>Oceanospirillales</taxon>
        <taxon>Oceanospirillaceae</taxon>
        <taxon>Marinobacterium</taxon>
    </lineage>
</organism>
<dbReference type="PANTHER" id="PTHR30143">
    <property type="entry name" value="ACID HYDRATASE"/>
    <property type="match status" value="1"/>
</dbReference>
<dbReference type="OrthoDB" id="9792137at2"/>
<dbReference type="Proteomes" id="UP000236745">
    <property type="component" value="Unassembled WGS sequence"/>
</dbReference>
<dbReference type="RefSeq" id="WP_104001810.1">
    <property type="nucleotide sequence ID" value="NZ_FNVQ01000001.1"/>
</dbReference>
<sequence>MLNDTTRQSIADKIHSCFKSCEQIGLLTKAYPEMQMEDSYRIQEKVVQKFVDEGRRIKGYKIGLTSKAMQEMIGATEPDYSAILDDMFVNEGAALLRDDFAMPMVEVEIAFVIKKRLQGPYVNAAEVIQATDFILPSIEVVDFRVAPEPGINVVDTIADLAAIGKVALGGNPVRLEDIDVRNINAELIINDEVRESGNSAAVLGNPVTAVAWLVNKLSEFGVAFEPGDVIFSGSCTRALPVHPGDKVTARFDNGLGDVKLSFE</sequence>
<dbReference type="Gene3D" id="3.90.850.10">
    <property type="entry name" value="Fumarylacetoacetase-like, C-terminal domain"/>
    <property type="match status" value="1"/>
</dbReference>
<evidence type="ECO:0000256" key="1">
    <source>
        <dbReference type="ARBA" id="ARBA00023239"/>
    </source>
</evidence>
<proteinExistence type="predicted"/>
<keyword evidence="1" id="KW-0456">Lyase</keyword>
<dbReference type="AlphaFoldDB" id="A0A1H5VWI7"/>
<evidence type="ECO:0000313" key="3">
    <source>
        <dbReference type="EMBL" id="SEF91221.1"/>
    </source>
</evidence>